<gene>
    <name evidence="3" type="ORF">FGG08_001138</name>
</gene>
<evidence type="ECO:0008006" key="5">
    <source>
        <dbReference type="Google" id="ProtNLM"/>
    </source>
</evidence>
<evidence type="ECO:0000313" key="4">
    <source>
        <dbReference type="Proteomes" id="UP000698800"/>
    </source>
</evidence>
<proteinExistence type="predicted"/>
<dbReference type="Proteomes" id="UP000698800">
    <property type="component" value="Unassembled WGS sequence"/>
</dbReference>
<reference evidence="3" key="1">
    <citation type="submission" date="2021-03" db="EMBL/GenBank/DDBJ databases">
        <title>Comparative genomics and phylogenomic investigation of the class Geoglossomycetes provide insights into ecological specialization and systematics.</title>
        <authorList>
            <person name="Melie T."/>
            <person name="Pirro S."/>
            <person name="Miller A.N."/>
            <person name="Quandt A."/>
        </authorList>
    </citation>
    <scope>NUCLEOTIDE SEQUENCE</scope>
    <source>
        <strain evidence="3">GBOQ0MN5Z8</strain>
    </source>
</reference>
<evidence type="ECO:0000256" key="1">
    <source>
        <dbReference type="SAM" id="MobiDB-lite"/>
    </source>
</evidence>
<feature type="compositionally biased region" description="Basic residues" evidence="1">
    <location>
        <begin position="69"/>
        <end position="87"/>
    </location>
</feature>
<sequence>MLTSQLPREWSNTPTDTSWHTVAKLAIPISFLIVFIALSIALSTRVRKSPREVSKAFRSLLGWVGGTRPRSRGGVRGAAPRRKKKRKDLALEDDDFWEAHVEGRERRYRIPGQNRRAVGKRKGEGR</sequence>
<dbReference type="AlphaFoldDB" id="A0A9P8I2M3"/>
<keyword evidence="2" id="KW-0472">Membrane</keyword>
<evidence type="ECO:0000313" key="3">
    <source>
        <dbReference type="EMBL" id="KAH0544771.1"/>
    </source>
</evidence>
<name>A0A9P8I2M3_9PEZI</name>
<protein>
    <recommendedName>
        <fullName evidence="5">Transmembrane protein</fullName>
    </recommendedName>
</protein>
<feature type="region of interest" description="Disordered" evidence="1">
    <location>
        <begin position="67"/>
        <end position="87"/>
    </location>
</feature>
<organism evidence="3 4">
    <name type="scientific">Glutinoglossum americanum</name>
    <dbReference type="NCBI Taxonomy" id="1670608"/>
    <lineage>
        <taxon>Eukaryota</taxon>
        <taxon>Fungi</taxon>
        <taxon>Dikarya</taxon>
        <taxon>Ascomycota</taxon>
        <taxon>Pezizomycotina</taxon>
        <taxon>Geoglossomycetes</taxon>
        <taxon>Geoglossales</taxon>
        <taxon>Geoglossaceae</taxon>
        <taxon>Glutinoglossum</taxon>
    </lineage>
</organism>
<keyword evidence="2" id="KW-1133">Transmembrane helix</keyword>
<keyword evidence="2" id="KW-0812">Transmembrane</keyword>
<keyword evidence="4" id="KW-1185">Reference proteome</keyword>
<accession>A0A9P8I2M3</accession>
<evidence type="ECO:0000256" key="2">
    <source>
        <dbReference type="SAM" id="Phobius"/>
    </source>
</evidence>
<dbReference type="EMBL" id="JAGHQL010000014">
    <property type="protein sequence ID" value="KAH0544771.1"/>
    <property type="molecule type" value="Genomic_DNA"/>
</dbReference>
<feature type="transmembrane region" description="Helical" evidence="2">
    <location>
        <begin position="20"/>
        <end position="42"/>
    </location>
</feature>
<comment type="caution">
    <text evidence="3">The sequence shown here is derived from an EMBL/GenBank/DDBJ whole genome shotgun (WGS) entry which is preliminary data.</text>
</comment>